<protein>
    <submittedName>
        <fullName evidence="1">5-formyltetrahydrofolate cyclo-ligase</fullName>
    </submittedName>
</protein>
<dbReference type="AlphaFoldDB" id="A0A2S6GSA3"/>
<keyword evidence="2" id="KW-1185">Reference proteome</keyword>
<evidence type="ECO:0000313" key="1">
    <source>
        <dbReference type="EMBL" id="PPK68066.1"/>
    </source>
</evidence>
<dbReference type="InterPro" id="IPR002698">
    <property type="entry name" value="FTHF_cligase"/>
</dbReference>
<dbReference type="GO" id="GO:0016874">
    <property type="term" value="F:ligase activity"/>
    <property type="evidence" value="ECO:0007669"/>
    <property type="project" value="UniProtKB-KW"/>
</dbReference>
<dbReference type="Pfam" id="PF01812">
    <property type="entry name" value="5-FTHF_cyc-lig"/>
    <property type="match status" value="1"/>
</dbReference>
<keyword evidence="1" id="KW-0436">Ligase</keyword>
<dbReference type="EMBL" id="PTIX01000006">
    <property type="protein sequence ID" value="PPK68066.1"/>
    <property type="molecule type" value="Genomic_DNA"/>
</dbReference>
<dbReference type="PANTHER" id="PTHR13017">
    <property type="entry name" value="5-FORMYLTETRAHYDROFOLATE CYCLO-LIGASE-RELATED"/>
    <property type="match status" value="1"/>
</dbReference>
<dbReference type="Gene3D" id="3.40.50.10420">
    <property type="entry name" value="NagB/RpiA/CoA transferase-like"/>
    <property type="match status" value="1"/>
</dbReference>
<dbReference type="InterPro" id="IPR037171">
    <property type="entry name" value="NagB/RpiA_transferase-like"/>
</dbReference>
<comment type="caution">
    <text evidence="1">The sequence shown here is derived from an EMBL/GenBank/DDBJ whole genome shotgun (WGS) entry which is preliminary data.</text>
</comment>
<reference evidence="1 2" key="1">
    <citation type="submission" date="2018-02" db="EMBL/GenBank/DDBJ databases">
        <title>Genomic Encyclopedia of Archaeal and Bacterial Type Strains, Phase II (KMG-II): from individual species to whole genera.</title>
        <authorList>
            <person name="Goeker M."/>
        </authorList>
    </citation>
    <scope>NUCLEOTIDE SEQUENCE [LARGE SCALE GENOMIC DNA]</scope>
    <source>
        <strain evidence="1 2">YU 961-1</strain>
    </source>
</reference>
<dbReference type="Proteomes" id="UP000239203">
    <property type="component" value="Unassembled WGS sequence"/>
</dbReference>
<dbReference type="InterPro" id="IPR024185">
    <property type="entry name" value="FTHF_cligase-like_sf"/>
</dbReference>
<accession>A0A2S6GSA3</accession>
<proteinExistence type="predicted"/>
<evidence type="ECO:0000313" key="2">
    <source>
        <dbReference type="Proteomes" id="UP000239203"/>
    </source>
</evidence>
<name>A0A2S6GSA3_9PSEU</name>
<dbReference type="RefSeq" id="WP_245931274.1">
    <property type="nucleotide sequence ID" value="NZ_CP154825.1"/>
</dbReference>
<organism evidence="1 2">
    <name type="scientific">Actinokineospora auranticolor</name>
    <dbReference type="NCBI Taxonomy" id="155976"/>
    <lineage>
        <taxon>Bacteria</taxon>
        <taxon>Bacillati</taxon>
        <taxon>Actinomycetota</taxon>
        <taxon>Actinomycetes</taxon>
        <taxon>Pseudonocardiales</taxon>
        <taxon>Pseudonocardiaceae</taxon>
        <taxon>Actinokineospora</taxon>
    </lineage>
</organism>
<sequence length="213" mass="22659">MSSGGFRTSSVLTSLPTGLPVWRDARVVKATPDKAQVSVTVRALREGKVVYLAVPKLAGTKPFYLLDPRRLPVPPEEAAVPKIAARVAPAVEVDALDPVDLAVCGSVAVSRGGVRVGKGAGYADLELALLGEAGLIGADTVIATTVHDLQVIDGDLPETEHDFGIDLIVTPTRTITCDAPRRRPGLLWEHLTTDKIAAIPALEARRVRRGWPR</sequence>
<dbReference type="SUPFAM" id="SSF100950">
    <property type="entry name" value="NagB/RpiA/CoA transferase-like"/>
    <property type="match status" value="1"/>
</dbReference>
<dbReference type="GO" id="GO:0005737">
    <property type="term" value="C:cytoplasm"/>
    <property type="evidence" value="ECO:0007669"/>
    <property type="project" value="TreeGrafter"/>
</dbReference>
<dbReference type="PANTHER" id="PTHR13017:SF0">
    <property type="entry name" value="METHENYLTETRAHYDROFOLATE SYNTHASE DOMAIN-CONTAINING PROTEIN"/>
    <property type="match status" value="1"/>
</dbReference>
<gene>
    <name evidence="1" type="ORF">CLV40_106299</name>
</gene>